<gene>
    <name evidence="1" type="ORF">E6P09_19450</name>
</gene>
<protein>
    <submittedName>
        <fullName evidence="1">Uncharacterized protein</fullName>
    </submittedName>
</protein>
<dbReference type="AlphaFoldDB" id="A0A4P8PGV0"/>
<name>A0A4P8PGV0_HALMT</name>
<organism evidence="1 2">
    <name type="scientific">Haloferax mediterranei (strain ATCC 33500 / DSM 1411 / JCM 8866 / NBRC 14739 / NCIMB 2177 / R-4)</name>
    <name type="common">Halobacterium mediterranei</name>
    <dbReference type="NCBI Taxonomy" id="523841"/>
    <lineage>
        <taxon>Archaea</taxon>
        <taxon>Methanobacteriati</taxon>
        <taxon>Methanobacteriota</taxon>
        <taxon>Stenosarchaea group</taxon>
        <taxon>Halobacteria</taxon>
        <taxon>Halobacteriales</taxon>
        <taxon>Haloferacaceae</taxon>
        <taxon>Haloferax</taxon>
    </lineage>
</organism>
<dbReference type="EMBL" id="CP039142">
    <property type="protein sequence ID" value="QCQ77478.1"/>
    <property type="molecule type" value="Genomic_DNA"/>
</dbReference>
<reference evidence="1 2" key="1">
    <citation type="submission" date="2019-04" db="EMBL/GenBank/DDBJ databases">
        <title>Methylomes of two halophilic Archaea, Haloarcula marismortui and Haloferax mediterranei.</title>
        <authorList>
            <person name="DasSarma S."/>
            <person name="DasSarma P."/>
            <person name="DasSarma S."/>
            <person name="Fomenkov A."/>
            <person name="Vincze T."/>
            <person name="Anton B.P."/>
            <person name="Roberts R.J."/>
        </authorList>
    </citation>
    <scope>NUCLEOTIDE SEQUENCE [LARGE SCALE GENOMIC DNA]</scope>
    <source>
        <strain evidence="2">ATCC 33500 / DSM 1411 / JCM 8866 / NBRC 14739 / NCIMB 2177 / R-4</strain>
        <plasmid evidence="1 2">pHME132</plasmid>
    </source>
</reference>
<geneLocation type="plasmid" evidence="1 2">
    <name>pHME132</name>
</geneLocation>
<sequence length="59" mass="6977">MEPSWYVIDDSRPPLYRVVDRTPANIGEGFIYRLRSSQRELIRYSPVAYERAIETRTAD</sequence>
<evidence type="ECO:0000313" key="2">
    <source>
        <dbReference type="Proteomes" id="UP000299011"/>
    </source>
</evidence>
<accession>A0A4P8PGV0</accession>
<evidence type="ECO:0000313" key="1">
    <source>
        <dbReference type="EMBL" id="QCQ77478.1"/>
    </source>
</evidence>
<dbReference type="Proteomes" id="UP000299011">
    <property type="component" value="Plasmid pHME132"/>
</dbReference>
<proteinExistence type="predicted"/>
<keyword evidence="1" id="KW-0614">Plasmid</keyword>